<dbReference type="RefSeq" id="WP_088817174.1">
    <property type="nucleotide sequence ID" value="NZ_FYEZ01000001.1"/>
</dbReference>
<organism evidence="1 2">
    <name type="scientific">Kytococcus aerolatus</name>
    <dbReference type="NCBI Taxonomy" id="592308"/>
    <lineage>
        <taxon>Bacteria</taxon>
        <taxon>Bacillati</taxon>
        <taxon>Actinomycetota</taxon>
        <taxon>Actinomycetes</taxon>
        <taxon>Micrococcales</taxon>
        <taxon>Kytococcaceae</taxon>
        <taxon>Kytococcus</taxon>
    </lineage>
</organism>
<reference evidence="1 2" key="1">
    <citation type="submission" date="2017-06" db="EMBL/GenBank/DDBJ databases">
        <authorList>
            <person name="Kim H.J."/>
            <person name="Triplett B.A."/>
        </authorList>
    </citation>
    <scope>NUCLEOTIDE SEQUENCE [LARGE SCALE GENOMIC DNA]</scope>
    <source>
        <strain evidence="1 2">DSM 22179</strain>
    </source>
</reference>
<protein>
    <submittedName>
        <fullName evidence="1">Uncharacterized protein</fullName>
    </submittedName>
</protein>
<gene>
    <name evidence="1" type="ORF">SAMN05445756_0119</name>
</gene>
<dbReference type="OrthoDB" id="5141834at2"/>
<evidence type="ECO:0000313" key="1">
    <source>
        <dbReference type="EMBL" id="SNC59694.1"/>
    </source>
</evidence>
<dbReference type="Proteomes" id="UP000198122">
    <property type="component" value="Unassembled WGS sequence"/>
</dbReference>
<evidence type="ECO:0000313" key="2">
    <source>
        <dbReference type="Proteomes" id="UP000198122"/>
    </source>
</evidence>
<proteinExistence type="predicted"/>
<sequence>MPTSLLPHLGPPGLPVASCAALWATDVLAGRTPPEEWPDRLPETLDAVTPELAARSPELLAAWRDLGEHQVIAALPSPGRPGLVPLGRALIEAGSSAAVGVLVAPSLGDGLVLLASEFGTSQDGGVLLDAVRVDCPPVPAARVEMHDRRSVQRTLTEALRAGTEHLESIAAPPVWTGAGAGGLSPSSAPELPAGVPGEMVDLLERAAAVAAATTAGLATASASLASTTGRARSLNRLRDAALDALEGATMAAGRSLR</sequence>
<dbReference type="AlphaFoldDB" id="A0A212T1Q8"/>
<accession>A0A212T1Q8</accession>
<keyword evidence="2" id="KW-1185">Reference proteome</keyword>
<name>A0A212T1Q8_9MICO</name>
<dbReference type="EMBL" id="FYEZ01000001">
    <property type="protein sequence ID" value="SNC59694.1"/>
    <property type="molecule type" value="Genomic_DNA"/>
</dbReference>